<keyword evidence="3" id="KW-1185">Reference proteome</keyword>
<proteinExistence type="predicted"/>
<evidence type="ECO:0000256" key="1">
    <source>
        <dbReference type="SAM" id="SignalP"/>
    </source>
</evidence>
<protein>
    <recommendedName>
        <fullName evidence="4">Lipoprotein</fullName>
    </recommendedName>
</protein>
<dbReference type="Proteomes" id="UP001215231">
    <property type="component" value="Chromosome"/>
</dbReference>
<accession>A0ABY7V795</accession>
<name>A0ABY7V795_9GAMM</name>
<evidence type="ECO:0000313" key="2">
    <source>
        <dbReference type="EMBL" id="WDE09539.1"/>
    </source>
</evidence>
<evidence type="ECO:0008006" key="4">
    <source>
        <dbReference type="Google" id="ProtNLM"/>
    </source>
</evidence>
<feature type="signal peptide" evidence="1">
    <location>
        <begin position="1"/>
        <end position="17"/>
    </location>
</feature>
<gene>
    <name evidence="2" type="ORF">H3N35_14455</name>
</gene>
<dbReference type="PROSITE" id="PS51257">
    <property type="entry name" value="PROKAR_LIPOPROTEIN"/>
    <property type="match status" value="1"/>
</dbReference>
<dbReference type="RefSeq" id="WP_274049491.1">
    <property type="nucleotide sequence ID" value="NZ_CP059693.1"/>
</dbReference>
<sequence>MLRAVLVFLFCILTGCASVPLSTMIAASHFDEQSFLDIDPSKLRIKLTINSSIHFQPEQADISAVITNQKGDFKSNLVLKEISVDTLAGKKGLFADTPSLDVFTLKLTQEAIDDFKNLQHLIRNTNPIKGGFAAGVKLDQNARSTDEDVLVSISMKFTESGKYLVLMDNYKVETE</sequence>
<keyword evidence="1" id="KW-0732">Signal</keyword>
<organism evidence="2 3">
    <name type="scientific">Thalassomonas haliotis</name>
    <dbReference type="NCBI Taxonomy" id="485448"/>
    <lineage>
        <taxon>Bacteria</taxon>
        <taxon>Pseudomonadati</taxon>
        <taxon>Pseudomonadota</taxon>
        <taxon>Gammaproteobacteria</taxon>
        <taxon>Alteromonadales</taxon>
        <taxon>Colwelliaceae</taxon>
        <taxon>Thalassomonas</taxon>
    </lineage>
</organism>
<dbReference type="EMBL" id="CP059693">
    <property type="protein sequence ID" value="WDE09539.1"/>
    <property type="molecule type" value="Genomic_DNA"/>
</dbReference>
<feature type="chain" id="PRO_5047194931" description="Lipoprotein" evidence="1">
    <location>
        <begin position="18"/>
        <end position="175"/>
    </location>
</feature>
<evidence type="ECO:0000313" key="3">
    <source>
        <dbReference type="Proteomes" id="UP001215231"/>
    </source>
</evidence>
<reference evidence="2 3" key="1">
    <citation type="journal article" date="2022" name="Mar. Drugs">
        <title>Bioassay-Guided Fractionation Leads to the Detection of Cholic Acid Generated by the Rare Thalassomonas sp.</title>
        <authorList>
            <person name="Pheiffer F."/>
            <person name="Schneider Y.K."/>
            <person name="Hansen E.H."/>
            <person name="Andersen J.H."/>
            <person name="Isaksson J."/>
            <person name="Busche T."/>
            <person name="R C."/>
            <person name="Kalinowski J."/>
            <person name="Zyl L.V."/>
            <person name="Trindade M."/>
        </authorList>
    </citation>
    <scope>NUCLEOTIDE SEQUENCE [LARGE SCALE GENOMIC DNA]</scope>
    <source>
        <strain evidence="2 3">A5K-61T</strain>
    </source>
</reference>